<sequence>MGTYFKDCSHAPSRWAKCPHLYKIQFRNAFGKQTVESGFDTEAAAITRLTEIYNAKKAAPRRNSRAVRIAKYGAMRFEDYAAEWRESQRHLEGSSLRHLDSLLEHHIFPAMGSRRMDSFDHKVVDGFIKTMERNGAGPTRQSNADLMRGCALRKAEPTAVTPQAPQDR</sequence>
<evidence type="ECO:0000256" key="1">
    <source>
        <dbReference type="ARBA" id="ARBA00023125"/>
    </source>
</evidence>
<gene>
    <name evidence="2" type="ORF">G6045_01275</name>
</gene>
<name>A0A6G4XAZ0_9ACTN</name>
<comment type="caution">
    <text evidence="2">The sequence shown here is derived from an EMBL/GenBank/DDBJ whole genome shotgun (WGS) entry which is preliminary data.</text>
</comment>
<dbReference type="RefSeq" id="WP_165329838.1">
    <property type="nucleotide sequence ID" value="NZ_JAAKZW010000002.1"/>
</dbReference>
<keyword evidence="3" id="KW-1185">Reference proteome</keyword>
<organism evidence="2 3">
    <name type="scientific">Streptomyces mesophilus</name>
    <dbReference type="NCBI Taxonomy" id="1775132"/>
    <lineage>
        <taxon>Bacteria</taxon>
        <taxon>Bacillati</taxon>
        <taxon>Actinomycetota</taxon>
        <taxon>Actinomycetes</taxon>
        <taxon>Kitasatosporales</taxon>
        <taxon>Streptomycetaceae</taxon>
        <taxon>Streptomyces</taxon>
    </lineage>
</organism>
<keyword evidence="1" id="KW-0238">DNA-binding</keyword>
<dbReference type="AlphaFoldDB" id="A0A6G4XAZ0"/>
<dbReference type="GO" id="GO:0003677">
    <property type="term" value="F:DNA binding"/>
    <property type="evidence" value="ECO:0007669"/>
    <property type="project" value="UniProtKB-KW"/>
</dbReference>
<dbReference type="InterPro" id="IPR010998">
    <property type="entry name" value="Integrase_recombinase_N"/>
</dbReference>
<dbReference type="EMBL" id="JAAKZW010000002">
    <property type="protein sequence ID" value="NGO74322.1"/>
    <property type="molecule type" value="Genomic_DNA"/>
</dbReference>
<evidence type="ECO:0000313" key="2">
    <source>
        <dbReference type="EMBL" id="NGO74322.1"/>
    </source>
</evidence>
<proteinExistence type="predicted"/>
<evidence type="ECO:0008006" key="4">
    <source>
        <dbReference type="Google" id="ProtNLM"/>
    </source>
</evidence>
<dbReference type="InterPro" id="IPR011010">
    <property type="entry name" value="DNA_brk_join_enz"/>
</dbReference>
<dbReference type="Proteomes" id="UP000481109">
    <property type="component" value="Unassembled WGS sequence"/>
</dbReference>
<reference evidence="2 3" key="1">
    <citation type="submission" date="2020-02" db="EMBL/GenBank/DDBJ databases">
        <title>Whole-genome analyses of novel actinobacteria.</title>
        <authorList>
            <person name="Sahin N."/>
            <person name="Tokatli A."/>
        </authorList>
    </citation>
    <scope>NUCLEOTIDE SEQUENCE [LARGE SCALE GENOMIC DNA]</scope>
    <source>
        <strain evidence="2 3">YC504</strain>
    </source>
</reference>
<dbReference type="SUPFAM" id="SSF56349">
    <property type="entry name" value="DNA breaking-rejoining enzymes"/>
    <property type="match status" value="1"/>
</dbReference>
<protein>
    <recommendedName>
        <fullName evidence="4">Integrase SAM-like N-terminal domain-containing protein</fullName>
    </recommendedName>
</protein>
<evidence type="ECO:0000313" key="3">
    <source>
        <dbReference type="Proteomes" id="UP000481109"/>
    </source>
</evidence>
<dbReference type="Gene3D" id="1.10.150.130">
    <property type="match status" value="1"/>
</dbReference>
<accession>A0A6G4XAZ0</accession>